<dbReference type="Pfam" id="PF10756">
    <property type="entry name" value="bPH_6"/>
    <property type="match status" value="1"/>
</dbReference>
<organism evidence="3 4">
    <name type="scientific">Streptomyces caelestis</name>
    <dbReference type="NCBI Taxonomy" id="36816"/>
    <lineage>
        <taxon>Bacteria</taxon>
        <taxon>Bacillati</taxon>
        <taxon>Actinomycetota</taxon>
        <taxon>Actinomycetes</taxon>
        <taxon>Kitasatosporales</taxon>
        <taxon>Streptomycetaceae</taxon>
        <taxon>Streptomyces</taxon>
    </lineage>
</organism>
<dbReference type="RefSeq" id="WP_030832700.1">
    <property type="nucleotide sequence ID" value="NZ_JBFBKA010000039.1"/>
</dbReference>
<evidence type="ECO:0000313" key="4">
    <source>
        <dbReference type="Proteomes" id="UP000037773"/>
    </source>
</evidence>
<evidence type="ECO:0000256" key="1">
    <source>
        <dbReference type="SAM" id="Phobius"/>
    </source>
</evidence>
<feature type="transmembrane region" description="Helical" evidence="1">
    <location>
        <begin position="23"/>
        <end position="46"/>
    </location>
</feature>
<feature type="transmembrane region" description="Helical" evidence="1">
    <location>
        <begin position="52"/>
        <end position="69"/>
    </location>
</feature>
<keyword evidence="1" id="KW-0472">Membrane</keyword>
<protein>
    <submittedName>
        <fullName evidence="3">Membrane protein</fullName>
    </submittedName>
</protein>
<feature type="domain" description="Low molecular weight protein antigen 6 PH" evidence="2">
    <location>
        <begin position="70"/>
        <end position="140"/>
    </location>
</feature>
<sequence length="156" mass="16516">MSDATAGQLPELPVTFRPGRTRAVLLTAGAALFAVITLIALLLDQLGPGERLSFVFTAALLAGVLFLLARPKVVADETGVTVVNIASRRRLEWAEILQVNLRPGDPWVFLDLSDGTSLPALGIQPGIARQRAIADARALRALTEARSTAGPEAPRS</sequence>
<keyword evidence="1" id="KW-0812">Transmembrane</keyword>
<proteinExistence type="predicted"/>
<dbReference type="AlphaFoldDB" id="A0A0M8QIR4"/>
<reference evidence="3 4" key="1">
    <citation type="submission" date="2015-07" db="EMBL/GenBank/DDBJ databases">
        <authorList>
            <person name="Noorani M."/>
        </authorList>
    </citation>
    <scope>NUCLEOTIDE SEQUENCE [LARGE SCALE GENOMIC DNA]</scope>
    <source>
        <strain evidence="3 4">NRRL B-24567</strain>
    </source>
</reference>
<name>A0A0M8QIR4_9ACTN</name>
<accession>A0A0M8QIR4</accession>
<comment type="caution">
    <text evidence="3">The sequence shown here is derived from an EMBL/GenBank/DDBJ whole genome shotgun (WGS) entry which is preliminary data.</text>
</comment>
<gene>
    <name evidence="3" type="ORF">ADK41_37660</name>
</gene>
<evidence type="ECO:0000313" key="3">
    <source>
        <dbReference type="EMBL" id="KOT26514.1"/>
    </source>
</evidence>
<dbReference type="Proteomes" id="UP000037773">
    <property type="component" value="Unassembled WGS sequence"/>
</dbReference>
<keyword evidence="1" id="KW-1133">Transmembrane helix</keyword>
<evidence type="ECO:0000259" key="2">
    <source>
        <dbReference type="Pfam" id="PF10756"/>
    </source>
</evidence>
<dbReference type="EMBL" id="LGCN01000276">
    <property type="protein sequence ID" value="KOT26514.1"/>
    <property type="molecule type" value="Genomic_DNA"/>
</dbReference>
<dbReference type="InterPro" id="IPR019692">
    <property type="entry name" value="CFP-6_PH"/>
</dbReference>
<dbReference type="OrthoDB" id="3824918at2"/>
<dbReference type="PATRIC" id="fig|36816.3.peg.8169"/>
<keyword evidence="4" id="KW-1185">Reference proteome</keyword>